<evidence type="ECO:0000256" key="1">
    <source>
        <dbReference type="SAM" id="SignalP"/>
    </source>
</evidence>
<dbReference type="Proteomes" id="UP000251670">
    <property type="component" value="Unassembled WGS sequence"/>
</dbReference>
<keyword evidence="1" id="KW-0732">Signal</keyword>
<dbReference type="Proteomes" id="UP000199426">
    <property type="component" value="Unassembled WGS sequence"/>
</dbReference>
<dbReference type="EMBL" id="FNEG01000004">
    <property type="protein sequence ID" value="SDJ21314.1"/>
    <property type="molecule type" value="Genomic_DNA"/>
</dbReference>
<keyword evidence="4" id="KW-1185">Reference proteome</keyword>
<evidence type="ECO:0000313" key="2">
    <source>
        <dbReference type="EMBL" id="SDJ21314.1"/>
    </source>
</evidence>
<organism evidence="3 5">
    <name type="scientific">Chryseobacterium jejuense</name>
    <dbReference type="NCBI Taxonomy" id="445960"/>
    <lineage>
        <taxon>Bacteria</taxon>
        <taxon>Pseudomonadati</taxon>
        <taxon>Bacteroidota</taxon>
        <taxon>Flavobacteriia</taxon>
        <taxon>Flavobacteriales</taxon>
        <taxon>Weeksellaceae</taxon>
        <taxon>Chryseobacterium group</taxon>
        <taxon>Chryseobacterium</taxon>
    </lineage>
</organism>
<feature type="signal peptide" evidence="1">
    <location>
        <begin position="1"/>
        <end position="17"/>
    </location>
</feature>
<feature type="chain" id="PRO_5016740795" evidence="1">
    <location>
        <begin position="18"/>
        <end position="156"/>
    </location>
</feature>
<proteinExistence type="predicted"/>
<gene>
    <name evidence="3" type="ORF">NCTC13492_01853</name>
    <name evidence="2" type="ORF">SAMN05421542_3039</name>
</gene>
<dbReference type="RefSeq" id="WP_139166131.1">
    <property type="nucleotide sequence ID" value="NZ_FNEG01000004.1"/>
</dbReference>
<sequence>MKNLILLFLLSPLVCMAQLNYKDLTFLAHNKIDKNIEYIKHKGYVFRQEKTTGDGTKQVYYEKGKLSRTMVVMRVLNNLSVVISYVPEEQNNFENIQNEINKTGFNLIDSTSSDRDSCSSYQSKEYFTKLCEVQFPGSTEKSHNITFYRKDISSNN</sequence>
<dbReference type="OrthoDB" id="1250181at2"/>
<dbReference type="AlphaFoldDB" id="A0A2X2VCE8"/>
<protein>
    <submittedName>
        <fullName evidence="3">Uncharacterized protein</fullName>
    </submittedName>
</protein>
<reference evidence="2 4" key="1">
    <citation type="submission" date="2016-10" db="EMBL/GenBank/DDBJ databases">
        <authorList>
            <person name="Varghese N."/>
            <person name="Submissions S."/>
        </authorList>
    </citation>
    <scope>NUCLEOTIDE SEQUENCE [LARGE SCALE GENOMIC DNA]</scope>
    <source>
        <strain evidence="2 4">DSM 19299</strain>
    </source>
</reference>
<evidence type="ECO:0000313" key="4">
    <source>
        <dbReference type="Proteomes" id="UP000199426"/>
    </source>
</evidence>
<reference evidence="3 5" key="2">
    <citation type="submission" date="2018-06" db="EMBL/GenBank/DDBJ databases">
        <authorList>
            <consortium name="Pathogen Informatics"/>
            <person name="Doyle S."/>
        </authorList>
    </citation>
    <scope>NUCLEOTIDE SEQUENCE [LARGE SCALE GENOMIC DNA]</scope>
    <source>
        <strain evidence="3 5">NCTC13492</strain>
    </source>
</reference>
<evidence type="ECO:0000313" key="5">
    <source>
        <dbReference type="Proteomes" id="UP000251670"/>
    </source>
</evidence>
<dbReference type="EMBL" id="UAWB01000002">
    <property type="protein sequence ID" value="SQB28562.1"/>
    <property type="molecule type" value="Genomic_DNA"/>
</dbReference>
<name>A0A2X2VCE8_CHRJE</name>
<accession>A0A2X2VCE8</accession>
<evidence type="ECO:0000313" key="3">
    <source>
        <dbReference type="EMBL" id="SQB28562.1"/>
    </source>
</evidence>